<dbReference type="OrthoDB" id="1270at10239"/>
<dbReference type="Pfam" id="PF03324">
    <property type="entry name" value="Herpes_HEPA"/>
    <property type="match status" value="1"/>
</dbReference>
<evidence type="ECO:0000256" key="1">
    <source>
        <dbReference type="SAM" id="MobiDB-lite"/>
    </source>
</evidence>
<keyword evidence="3" id="KW-1185">Reference proteome</keyword>
<dbReference type="HAMAP" id="MF_04010">
    <property type="entry name" value="HSV_HEPA"/>
    <property type="match status" value="1"/>
</dbReference>
<dbReference type="GO" id="GO:0019079">
    <property type="term" value="P:viral genome replication"/>
    <property type="evidence" value="ECO:0007669"/>
    <property type="project" value="InterPro"/>
</dbReference>
<name>G8XUG6_9BETA</name>
<proteinExistence type="inferred from homology"/>
<dbReference type="KEGG" id="vg:11464163"/>
<keyword evidence="2" id="KW-0378">Hydrolase</keyword>
<gene>
    <name evidence="2" type="primary">UL102</name>
</gene>
<organism evidence="2 3">
    <name type="scientific">Aotine betaherpesvirus 1</name>
    <dbReference type="NCBI Taxonomy" id="50290"/>
    <lineage>
        <taxon>Viruses</taxon>
        <taxon>Duplodnaviria</taxon>
        <taxon>Heunggongvirae</taxon>
        <taxon>Peploviricota</taxon>
        <taxon>Herviviricetes</taxon>
        <taxon>Herpesvirales</taxon>
        <taxon>Orthoherpesviridae</taxon>
        <taxon>Betaherpesvirinae</taxon>
        <taxon>Cytomegalovirus</taxon>
        <taxon>Cytomegalovirus aotinebeta1</taxon>
    </lineage>
</organism>
<evidence type="ECO:0000313" key="3">
    <source>
        <dbReference type="Proteomes" id="UP000113968"/>
    </source>
</evidence>
<dbReference type="Proteomes" id="UP000113968">
    <property type="component" value="Segment"/>
</dbReference>
<evidence type="ECO:0000313" key="2">
    <source>
        <dbReference type="EMBL" id="AEV80796.1"/>
    </source>
</evidence>
<protein>
    <submittedName>
        <fullName evidence="2">Helicase-primase subunit</fullName>
    </submittedName>
</protein>
<reference evidence="2" key="1">
    <citation type="submission" date="2011-12" db="EMBL/GenBank/DDBJ databases">
        <title>Comparative genomics of primate cytomegaloviruses.</title>
        <authorList>
            <person name="Davison A.J."/>
            <person name="Holton M."/>
            <person name="Dolan A."/>
            <person name="Dargan D.J."/>
            <person name="Gatherer D."/>
            <person name="Hayward G.S."/>
        </authorList>
    </citation>
    <scope>NUCLEOTIDE SEQUENCE [LARGE SCALE GENOMIC DNA]</scope>
    <source>
        <strain evidence="2">S34E</strain>
    </source>
</reference>
<dbReference type="InterPro" id="IPR004996">
    <property type="entry name" value="HSV_HEPA"/>
</dbReference>
<dbReference type="GO" id="GO:0004386">
    <property type="term" value="F:helicase activity"/>
    <property type="evidence" value="ECO:0007669"/>
    <property type="project" value="UniProtKB-KW"/>
</dbReference>
<dbReference type="RefSeq" id="YP_004940117.1">
    <property type="nucleotide sequence ID" value="NC_016447.1"/>
</dbReference>
<keyword evidence="2" id="KW-0067">ATP-binding</keyword>
<sequence length="734" mass="81175">METQSLQGLLGASCHLGLYGVVDGVPVMRCLFLELRASAEPQLRSLLLQGERLRDPEARELARSTYTSLAAGATDADERRAALGRRSALMAQTLASSAVARVLARLFVPVRVWLDSQAVEVVAAESVPSAQHRRRLEEALSLYHVAKMVVIGSYPTERDYATTSSAAKNAVADDPRATATEYVTHANKKLKRGYYASEMAMSFRVGSRKRVLEQSQDAHDALACLKDLFQVRDVRFLRSQLRLVTPRGFLAVAVTDEQCFVLLRTAWRWIYDVLIGAFSGIRPLFDYLGPDLYDQGGPRSVFFPGFPGLLVYAVTGLSTLLRETAFDAVGEAVSLCGLPDVVGPAGKLPVRLRSERPARITPEELIVFYGNVDGRPLLRTNGTSFVVRSRDDLECSVHLRPGAALHRFTLHGLVEAVMARCVREEDFDAALPYTHRVSREEVCLRFLENLRHRAMETFIYVQGLLGYISQHLTSACASAGLEWVMVKNHREIYAYDNEAAPVAAVHAELCVRTVLQCYWKKLFGDAAADEPRCVKTDTLPGVLVLLQDEPRPRIVGAFETPSRDQTWLDVVGRVLARVPRLTPSSAVSELRDLYRDLLFQFVSHRNEVSFWVTTCYPGDVVRAHAGVIDCAPFPGVWSEQGEVLVQSRDAALEADVGYGRYLRRAFAILSVCVLLHLERQQGAAAVSPAKGQLGSEDDDEAASPKGSPRLSEDVVGRVENTVLSNGLRFFQLNN</sequence>
<feature type="region of interest" description="Disordered" evidence="1">
    <location>
        <begin position="686"/>
        <end position="711"/>
    </location>
</feature>
<dbReference type="EMBL" id="FJ483970">
    <property type="protein sequence ID" value="AEV80796.1"/>
    <property type="molecule type" value="Genomic_DNA"/>
</dbReference>
<dbReference type="GeneID" id="11464163"/>
<keyword evidence="2" id="KW-0547">Nucleotide-binding</keyword>
<accession>G8XUG6</accession>
<keyword evidence="2" id="KW-0347">Helicase</keyword>